<protein>
    <submittedName>
        <fullName evidence="1">Uncharacterized protein</fullName>
    </submittedName>
</protein>
<gene>
    <name evidence="1" type="ORF">BC349_01470</name>
</gene>
<reference evidence="1 2" key="1">
    <citation type="submission" date="2016-07" db="EMBL/GenBank/DDBJ databases">
        <title>Genome analysis of Flavihumibacter stibioxidans YS-17.</title>
        <authorList>
            <person name="Shi K."/>
            <person name="Han Y."/>
            <person name="Wang G."/>
        </authorList>
    </citation>
    <scope>NUCLEOTIDE SEQUENCE [LARGE SCALE GENOMIC DNA]</scope>
    <source>
        <strain evidence="1 2">YS-17</strain>
    </source>
</reference>
<dbReference type="EMBL" id="MBUA01000001">
    <property type="protein sequence ID" value="MBC6489621.1"/>
    <property type="molecule type" value="Genomic_DNA"/>
</dbReference>
<organism evidence="1 2">
    <name type="scientific">Flavihumibacter stibioxidans</name>
    <dbReference type="NCBI Taxonomy" id="1834163"/>
    <lineage>
        <taxon>Bacteria</taxon>
        <taxon>Pseudomonadati</taxon>
        <taxon>Bacteroidota</taxon>
        <taxon>Chitinophagia</taxon>
        <taxon>Chitinophagales</taxon>
        <taxon>Chitinophagaceae</taxon>
        <taxon>Flavihumibacter</taxon>
    </lineage>
</organism>
<evidence type="ECO:0000313" key="2">
    <source>
        <dbReference type="Proteomes" id="UP000765802"/>
    </source>
</evidence>
<dbReference type="RefSeq" id="WP_187254979.1">
    <property type="nucleotide sequence ID" value="NZ_JBHULF010000006.1"/>
</dbReference>
<dbReference type="Proteomes" id="UP000765802">
    <property type="component" value="Unassembled WGS sequence"/>
</dbReference>
<evidence type="ECO:0000313" key="1">
    <source>
        <dbReference type="EMBL" id="MBC6489621.1"/>
    </source>
</evidence>
<accession>A0ABR7M4N1</accession>
<comment type="caution">
    <text evidence="1">The sequence shown here is derived from an EMBL/GenBank/DDBJ whole genome shotgun (WGS) entry which is preliminary data.</text>
</comment>
<proteinExistence type="predicted"/>
<sequence>MSKRENGIASVAEATEKMELTSATEILHQWNLSLADGFADADNSSVIPDNSVFVELLNKWSNTAENLQRLILDEMIGRHYAKDKEEFIRMVQLMLTKLLDKVSLVCSCSSISINDKQPGLLTQELLKALHFIQEYFGTYFDKNERVPDALISFYKKEINTLSESLRIKLNSTGLMEQLLTETLHNHFVSSFENQNQPVTYRLHFYEKELLRELSKEVNPATDSIRKLLYYYNFNSSAFVIYEFDRLVNLLSAITTKSEKILMLRSELKIINQLPVRINYYFDDNMPSLKEQVSTWITEEIKYCEAGHFTPAANSTGTEPENKINTTLSVAKLGLLIRLLVVDKIVINRTVAPMLRTVAKTFTTLQREEISFGSLETKYHAPDKATIDVMKDMLHKWIHILSKL</sequence>
<keyword evidence="2" id="KW-1185">Reference proteome</keyword>
<name>A0ABR7M4N1_9BACT</name>